<dbReference type="EMBL" id="JBHTLU010000042">
    <property type="protein sequence ID" value="MFD1224073.1"/>
    <property type="molecule type" value="Genomic_DNA"/>
</dbReference>
<evidence type="ECO:0000313" key="2">
    <source>
        <dbReference type="EMBL" id="MFD1224073.1"/>
    </source>
</evidence>
<evidence type="ECO:0000313" key="3">
    <source>
        <dbReference type="Proteomes" id="UP001597180"/>
    </source>
</evidence>
<protein>
    <submittedName>
        <fullName evidence="2">Uncharacterized protein</fullName>
    </submittedName>
</protein>
<organism evidence="2 3">
    <name type="scientific">Paenibacillus vulneris</name>
    <dbReference type="NCBI Taxonomy" id="1133364"/>
    <lineage>
        <taxon>Bacteria</taxon>
        <taxon>Bacillati</taxon>
        <taxon>Bacillota</taxon>
        <taxon>Bacilli</taxon>
        <taxon>Bacillales</taxon>
        <taxon>Paenibacillaceae</taxon>
        <taxon>Paenibacillus</taxon>
    </lineage>
</organism>
<gene>
    <name evidence="2" type="ORF">ACFQ4B_28595</name>
</gene>
<keyword evidence="3" id="KW-1185">Reference proteome</keyword>
<accession>A0ABW3UT28</accession>
<comment type="caution">
    <text evidence="2">The sequence shown here is derived from an EMBL/GenBank/DDBJ whole genome shotgun (WGS) entry which is preliminary data.</text>
</comment>
<proteinExistence type="predicted"/>
<dbReference type="Proteomes" id="UP001597180">
    <property type="component" value="Unassembled WGS sequence"/>
</dbReference>
<evidence type="ECO:0000256" key="1">
    <source>
        <dbReference type="SAM" id="MobiDB-lite"/>
    </source>
</evidence>
<sequence length="57" mass="6203">MTDAKPKGLVEFHQPPAKLVADRAGDEAMREHLDEMIQNDGYPGSCTVVDTSAEDKS</sequence>
<dbReference type="RefSeq" id="WP_345592950.1">
    <property type="nucleotide sequence ID" value="NZ_BAABJG010000036.1"/>
</dbReference>
<name>A0ABW3UT28_9BACL</name>
<feature type="region of interest" description="Disordered" evidence="1">
    <location>
        <begin position="38"/>
        <end position="57"/>
    </location>
</feature>
<reference evidence="3" key="1">
    <citation type="journal article" date="2019" name="Int. J. Syst. Evol. Microbiol.">
        <title>The Global Catalogue of Microorganisms (GCM) 10K type strain sequencing project: providing services to taxonomists for standard genome sequencing and annotation.</title>
        <authorList>
            <consortium name="The Broad Institute Genomics Platform"/>
            <consortium name="The Broad Institute Genome Sequencing Center for Infectious Disease"/>
            <person name="Wu L."/>
            <person name="Ma J."/>
        </authorList>
    </citation>
    <scope>NUCLEOTIDE SEQUENCE [LARGE SCALE GENOMIC DNA]</scope>
    <source>
        <strain evidence="3">CCUG 53270</strain>
    </source>
</reference>